<evidence type="ECO:0000313" key="6">
    <source>
        <dbReference type="Proteomes" id="UP000030661"/>
    </source>
</evidence>
<gene>
    <name evidence="5" type="ORF">U27_00697</name>
</gene>
<dbReference type="PANTHER" id="PTHR42805">
    <property type="entry name" value="PTERIN-4-ALPHA-CARBINOLAMINE DEHYDRATASE-RELATED"/>
    <property type="match status" value="1"/>
</dbReference>
<dbReference type="HAMAP" id="MF_00434">
    <property type="entry name" value="Pterin_4_alpha"/>
    <property type="match status" value="1"/>
</dbReference>
<dbReference type="EC" id="4.2.1.96" evidence="4"/>
<dbReference type="InterPro" id="IPR001533">
    <property type="entry name" value="Pterin_deHydtase"/>
</dbReference>
<dbReference type="EMBL" id="DF820475">
    <property type="protein sequence ID" value="GAK60799.1"/>
    <property type="molecule type" value="Genomic_DNA"/>
</dbReference>
<dbReference type="InterPro" id="IPR036428">
    <property type="entry name" value="PCD_sf"/>
</dbReference>
<name>A0A081C894_VECG1</name>
<dbReference type="GO" id="GO:0008124">
    <property type="term" value="F:4-alpha-hydroxytetrahydrobiopterin dehydratase activity"/>
    <property type="evidence" value="ECO:0007669"/>
    <property type="project" value="UniProtKB-UniRule"/>
</dbReference>
<evidence type="ECO:0000256" key="1">
    <source>
        <dbReference type="ARBA" id="ARBA00001554"/>
    </source>
</evidence>
<dbReference type="AlphaFoldDB" id="A0A081C894"/>
<sequence>MEEFVTMQCEPCRVGAPPATDEEIAIFMQQLPKWMVKEIDGIKRIERVFKFKNFVQALEFTNKVGEIAEKQGHHPAILTEWGRVTVTWWTHKIKGLHRNDFIMAAKTDQLCA</sequence>
<reference evidence="5" key="1">
    <citation type="journal article" date="2015" name="PeerJ">
        <title>First genomic representation of candidate bacterial phylum KSB3 points to enhanced environmental sensing as a trigger of wastewater bulking.</title>
        <authorList>
            <person name="Sekiguchi Y."/>
            <person name="Ohashi A."/>
            <person name="Parks D.H."/>
            <person name="Yamauchi T."/>
            <person name="Tyson G.W."/>
            <person name="Hugenholtz P."/>
        </authorList>
    </citation>
    <scope>NUCLEOTIDE SEQUENCE [LARGE SCALE GENOMIC DNA]</scope>
</reference>
<dbReference type="CDD" id="cd00913">
    <property type="entry name" value="PCD_DCoH_subfamily_a"/>
    <property type="match status" value="1"/>
</dbReference>
<protein>
    <recommendedName>
        <fullName evidence="4">Putative pterin-4-alpha-carbinolamine dehydratase</fullName>
        <shortName evidence="4">PHS</shortName>
        <ecNumber evidence="4">4.2.1.96</ecNumber>
    </recommendedName>
    <alternativeName>
        <fullName evidence="4">4-alpha-hydroxy-tetrahydropterin dehydratase</fullName>
    </alternativeName>
    <alternativeName>
        <fullName evidence="4">Pterin carbinolamine dehydratase</fullName>
        <shortName evidence="4">PCD</shortName>
    </alternativeName>
</protein>
<dbReference type="STRING" id="1499967.U27_00697"/>
<dbReference type="Gene3D" id="3.30.1360.20">
    <property type="entry name" value="Transcriptional coactivator/pterin dehydratase"/>
    <property type="match status" value="1"/>
</dbReference>
<evidence type="ECO:0000256" key="4">
    <source>
        <dbReference type="HAMAP-Rule" id="MF_00434"/>
    </source>
</evidence>
<dbReference type="SUPFAM" id="SSF55248">
    <property type="entry name" value="PCD-like"/>
    <property type="match status" value="1"/>
</dbReference>
<dbReference type="InterPro" id="IPR050376">
    <property type="entry name" value="Pterin-4-alpha-carb_dehyd"/>
</dbReference>
<comment type="catalytic activity">
    <reaction evidence="1 4">
        <text>(4aS,6R)-4a-hydroxy-L-erythro-5,6,7,8-tetrahydrobiopterin = (6R)-L-erythro-6,7-dihydrobiopterin + H2O</text>
        <dbReference type="Rhea" id="RHEA:11920"/>
        <dbReference type="ChEBI" id="CHEBI:15377"/>
        <dbReference type="ChEBI" id="CHEBI:15642"/>
        <dbReference type="ChEBI" id="CHEBI:43120"/>
        <dbReference type="EC" id="4.2.1.96"/>
    </reaction>
</comment>
<keyword evidence="3 4" id="KW-0456">Lyase</keyword>
<organism evidence="5">
    <name type="scientific">Vecturithrix granuli</name>
    <dbReference type="NCBI Taxonomy" id="1499967"/>
    <lineage>
        <taxon>Bacteria</taxon>
        <taxon>Candidatus Moduliflexota</taxon>
        <taxon>Candidatus Vecturitrichia</taxon>
        <taxon>Candidatus Vecturitrichales</taxon>
        <taxon>Candidatus Vecturitrichaceae</taxon>
        <taxon>Candidatus Vecturithrix</taxon>
    </lineage>
</organism>
<evidence type="ECO:0000313" key="5">
    <source>
        <dbReference type="EMBL" id="GAK60799.1"/>
    </source>
</evidence>
<accession>A0A081C894</accession>
<evidence type="ECO:0000256" key="3">
    <source>
        <dbReference type="ARBA" id="ARBA00023239"/>
    </source>
</evidence>
<proteinExistence type="inferred from homology"/>
<comment type="similarity">
    <text evidence="2 4">Belongs to the pterin-4-alpha-carbinolamine dehydratase family.</text>
</comment>
<keyword evidence="6" id="KW-1185">Reference proteome</keyword>
<dbReference type="Proteomes" id="UP000030661">
    <property type="component" value="Unassembled WGS sequence"/>
</dbReference>
<dbReference type="NCBIfam" id="NF002016">
    <property type="entry name" value="PRK00823.1-1"/>
    <property type="match status" value="1"/>
</dbReference>
<dbReference type="HOGENOM" id="CLU_081974_2_2_0"/>
<dbReference type="eggNOG" id="COG2154">
    <property type="taxonomic scope" value="Bacteria"/>
</dbReference>
<dbReference type="PANTHER" id="PTHR42805:SF1">
    <property type="entry name" value="PTERIN-4-ALPHA-CARBINOLAMINE DEHYDRATASE-RELATED"/>
    <property type="match status" value="1"/>
</dbReference>
<dbReference type="Pfam" id="PF01329">
    <property type="entry name" value="Pterin_4a"/>
    <property type="match status" value="1"/>
</dbReference>
<evidence type="ECO:0000256" key="2">
    <source>
        <dbReference type="ARBA" id="ARBA00006472"/>
    </source>
</evidence>
<dbReference type="GO" id="GO:0006729">
    <property type="term" value="P:tetrahydrobiopterin biosynthetic process"/>
    <property type="evidence" value="ECO:0007669"/>
    <property type="project" value="InterPro"/>
</dbReference>